<dbReference type="Proteomes" id="UP001063475">
    <property type="component" value="Unassembled WGS sequence"/>
</dbReference>
<dbReference type="InterPro" id="IPR002716">
    <property type="entry name" value="PIN_dom"/>
</dbReference>
<accession>A0ABT2XXA1</accession>
<proteinExistence type="predicted"/>
<evidence type="ECO:0000259" key="1">
    <source>
        <dbReference type="Pfam" id="PF13470"/>
    </source>
</evidence>
<feature type="domain" description="VapC50 C-terminal" evidence="2">
    <location>
        <begin position="132"/>
        <end position="184"/>
    </location>
</feature>
<dbReference type="Pfam" id="PF13470">
    <property type="entry name" value="PIN_3"/>
    <property type="match status" value="1"/>
</dbReference>
<organism evidence="3 4">
    <name type="scientific">Pseudomonas mercuritolerans</name>
    <dbReference type="NCBI Taxonomy" id="2951809"/>
    <lineage>
        <taxon>Bacteria</taxon>
        <taxon>Pseudomonadati</taxon>
        <taxon>Pseudomonadota</taxon>
        <taxon>Gammaproteobacteria</taxon>
        <taxon>Pseudomonadales</taxon>
        <taxon>Pseudomonadaceae</taxon>
        <taxon>Pseudomonas</taxon>
    </lineage>
</organism>
<reference evidence="3" key="1">
    <citation type="submission" date="2022-06" db="EMBL/GenBank/DDBJ databases">
        <title>De novo draft assembly of the Pseudomonas mercurotoleraris sp. nov., isolated from the plants rhizosphere.</title>
        <authorList>
            <person name="Robas M."/>
            <person name="Gonzalez D."/>
            <person name="Fernandez V.M."/>
            <person name="Luna L."/>
            <person name="Provanza A."/>
            <person name="Jimenez P.A."/>
        </authorList>
    </citation>
    <scope>NUCLEOTIDE SEQUENCE</scope>
    <source>
        <strain evidence="3">SAICEUPSM</strain>
    </source>
</reference>
<feature type="domain" description="PIN" evidence="1">
    <location>
        <begin position="8"/>
        <end position="114"/>
    </location>
</feature>
<protein>
    <submittedName>
        <fullName evidence="3">PIN domain-containing protein</fullName>
    </submittedName>
</protein>
<evidence type="ECO:0000259" key="2">
    <source>
        <dbReference type="Pfam" id="PF26343"/>
    </source>
</evidence>
<dbReference type="Pfam" id="PF26343">
    <property type="entry name" value="VapC50_C"/>
    <property type="match status" value="1"/>
</dbReference>
<sequence>MRHSSFTAVYDACVLYPAPLRDFLMWLALSGLYRARWTQEIHHEWKRNLLKNRSDLTLEQLDRTSQLMDLAIPDACIDGYEDLVSGLTLPDENDRHVLAAAIRCGADVIVTFNLKDFPTRHLAPYGIEAQHPDEFVENLFHLDSAAVVAAAQSQRRQLKTPNVEVDKYLGFLQRQGLVESVKVLANYRAIL</sequence>
<comment type="caution">
    <text evidence="3">The sequence shown here is derived from an EMBL/GenBank/DDBJ whole genome shotgun (WGS) entry which is preliminary data.</text>
</comment>
<dbReference type="InterPro" id="IPR058652">
    <property type="entry name" value="VapC50_C"/>
</dbReference>
<evidence type="ECO:0000313" key="3">
    <source>
        <dbReference type="EMBL" id="MCV2220784.1"/>
    </source>
</evidence>
<dbReference type="RefSeq" id="WP_130911964.1">
    <property type="nucleotide sequence ID" value="NZ_JAMSHA010000001.1"/>
</dbReference>
<dbReference type="EMBL" id="JAMSHA010000001">
    <property type="protein sequence ID" value="MCV2220784.1"/>
    <property type="molecule type" value="Genomic_DNA"/>
</dbReference>
<gene>
    <name evidence="3" type="ORF">ND528_04295</name>
</gene>
<keyword evidence="4" id="KW-1185">Reference proteome</keyword>
<name>A0ABT2XXA1_9PSED</name>
<evidence type="ECO:0000313" key="4">
    <source>
        <dbReference type="Proteomes" id="UP001063475"/>
    </source>
</evidence>